<keyword evidence="3 5" id="KW-1133">Transmembrane helix</keyword>
<sequence length="134" mass="15177">MIREYAKFFINGGILGVAAWGLQLLIYHALDNNTSTSYAIASILTYLPLVLVNYMIQRRWIFKKSGIFSRFVIANLSIMLFVSLASPLFRRIIDLLFGIPWGDNGGFVAAALIGSIPSFFIKRHWVFGKSFHDQ</sequence>
<protein>
    <submittedName>
        <fullName evidence="7">GtrA family protein</fullName>
    </submittedName>
</protein>
<evidence type="ECO:0000256" key="5">
    <source>
        <dbReference type="SAM" id="Phobius"/>
    </source>
</evidence>
<gene>
    <name evidence="7" type="ORF">H9K76_03710</name>
</gene>
<keyword evidence="8" id="KW-1185">Reference proteome</keyword>
<evidence type="ECO:0000256" key="1">
    <source>
        <dbReference type="ARBA" id="ARBA00004141"/>
    </source>
</evidence>
<dbReference type="GO" id="GO:0000271">
    <property type="term" value="P:polysaccharide biosynthetic process"/>
    <property type="evidence" value="ECO:0007669"/>
    <property type="project" value="InterPro"/>
</dbReference>
<feature type="transmembrane region" description="Helical" evidence="5">
    <location>
        <begin position="12"/>
        <end position="30"/>
    </location>
</feature>
<dbReference type="AlphaFoldDB" id="A0A7G9RQW7"/>
<dbReference type="GO" id="GO:0016020">
    <property type="term" value="C:membrane"/>
    <property type="evidence" value="ECO:0007669"/>
    <property type="project" value="UniProtKB-SubCell"/>
</dbReference>
<evidence type="ECO:0000313" key="8">
    <source>
        <dbReference type="Proteomes" id="UP000515811"/>
    </source>
</evidence>
<evidence type="ECO:0000256" key="4">
    <source>
        <dbReference type="ARBA" id="ARBA00023136"/>
    </source>
</evidence>
<accession>A0A7G9RQW7</accession>
<feature type="transmembrane region" description="Helical" evidence="5">
    <location>
        <begin position="36"/>
        <end position="56"/>
    </location>
</feature>
<feature type="transmembrane region" description="Helical" evidence="5">
    <location>
        <begin position="68"/>
        <end position="89"/>
    </location>
</feature>
<keyword evidence="4 5" id="KW-0472">Membrane</keyword>
<feature type="transmembrane region" description="Helical" evidence="5">
    <location>
        <begin position="101"/>
        <end position="121"/>
    </location>
</feature>
<evidence type="ECO:0000256" key="3">
    <source>
        <dbReference type="ARBA" id="ARBA00022989"/>
    </source>
</evidence>
<dbReference type="InterPro" id="IPR007267">
    <property type="entry name" value="GtrA_DPMS_TM"/>
</dbReference>
<organism evidence="7 8">
    <name type="scientific">Diaphorobacter ruginosibacter</name>
    <dbReference type="NCBI Taxonomy" id="1715720"/>
    <lineage>
        <taxon>Bacteria</taxon>
        <taxon>Pseudomonadati</taxon>
        <taxon>Pseudomonadota</taxon>
        <taxon>Betaproteobacteria</taxon>
        <taxon>Burkholderiales</taxon>
        <taxon>Comamonadaceae</taxon>
        <taxon>Diaphorobacter</taxon>
    </lineage>
</organism>
<feature type="domain" description="GtrA/DPMS transmembrane" evidence="6">
    <location>
        <begin position="14"/>
        <end position="127"/>
    </location>
</feature>
<dbReference type="Pfam" id="PF04138">
    <property type="entry name" value="GtrA_DPMS_TM"/>
    <property type="match status" value="1"/>
</dbReference>
<evidence type="ECO:0000259" key="6">
    <source>
        <dbReference type="Pfam" id="PF04138"/>
    </source>
</evidence>
<dbReference type="RefSeq" id="WP_187598237.1">
    <property type="nucleotide sequence ID" value="NZ_CP060714.1"/>
</dbReference>
<proteinExistence type="predicted"/>
<keyword evidence="2 5" id="KW-0812">Transmembrane</keyword>
<comment type="subcellular location">
    <subcellularLocation>
        <location evidence="1">Membrane</location>
        <topology evidence="1">Multi-pass membrane protein</topology>
    </subcellularLocation>
</comment>
<reference evidence="7 8" key="1">
    <citation type="submission" date="2020-08" db="EMBL/GenBank/DDBJ databases">
        <title>Genome sequence of Diaphorobacter ruginosibacter DSM 27467T.</title>
        <authorList>
            <person name="Hyun D.-W."/>
            <person name="Bae J.-W."/>
        </authorList>
    </citation>
    <scope>NUCLEOTIDE SEQUENCE [LARGE SCALE GENOMIC DNA]</scope>
    <source>
        <strain evidence="7 8">DSM 27467</strain>
    </source>
</reference>
<dbReference type="KEGG" id="drg:H9K76_03710"/>
<dbReference type="EMBL" id="CP060714">
    <property type="protein sequence ID" value="QNN57992.1"/>
    <property type="molecule type" value="Genomic_DNA"/>
</dbReference>
<dbReference type="Proteomes" id="UP000515811">
    <property type="component" value="Chromosome"/>
</dbReference>
<evidence type="ECO:0000256" key="2">
    <source>
        <dbReference type="ARBA" id="ARBA00022692"/>
    </source>
</evidence>
<name>A0A7G9RQW7_9BURK</name>
<evidence type="ECO:0000313" key="7">
    <source>
        <dbReference type="EMBL" id="QNN57992.1"/>
    </source>
</evidence>